<keyword evidence="3" id="KW-0472">Membrane</keyword>
<evidence type="ECO:0000259" key="4">
    <source>
        <dbReference type="PROSITE" id="PS50835"/>
    </source>
</evidence>
<evidence type="ECO:0000313" key="6">
    <source>
        <dbReference type="Proteomes" id="UP000261540"/>
    </source>
</evidence>
<dbReference type="InterPro" id="IPR013106">
    <property type="entry name" value="Ig_V-set"/>
</dbReference>
<dbReference type="InterPro" id="IPR003599">
    <property type="entry name" value="Ig_sub"/>
</dbReference>
<evidence type="ECO:0000313" key="5">
    <source>
        <dbReference type="Ensembl" id="ENSPKIP00000002142.1"/>
    </source>
</evidence>
<dbReference type="PROSITE" id="PS50835">
    <property type="entry name" value="IG_LIKE"/>
    <property type="match status" value="1"/>
</dbReference>
<dbReference type="InterPro" id="IPR050671">
    <property type="entry name" value="CD300_family_receptors"/>
</dbReference>
<dbReference type="GeneTree" id="ENSGT00940000154332"/>
<keyword evidence="2" id="KW-0812">Transmembrane</keyword>
<accession>A0A3B3Q686</accession>
<evidence type="ECO:0000256" key="2">
    <source>
        <dbReference type="ARBA" id="ARBA00022692"/>
    </source>
</evidence>
<name>A0A3B3Q686_9TELE</name>
<dbReference type="InterPro" id="IPR013783">
    <property type="entry name" value="Ig-like_fold"/>
</dbReference>
<dbReference type="SUPFAM" id="SSF48726">
    <property type="entry name" value="Immunoglobulin"/>
    <property type="match status" value="1"/>
</dbReference>
<protein>
    <recommendedName>
        <fullName evidence="4">Ig-like domain-containing protein</fullName>
    </recommendedName>
</protein>
<dbReference type="PANTHER" id="PTHR11860">
    <property type="entry name" value="POLYMERIC-IMMUNOGLOBULIN RECEPTOR"/>
    <property type="match status" value="1"/>
</dbReference>
<comment type="subcellular location">
    <subcellularLocation>
        <location evidence="1">Membrane</location>
    </subcellularLocation>
</comment>
<proteinExistence type="predicted"/>
<dbReference type="CDD" id="cd05716">
    <property type="entry name" value="IgV_pIgR_like"/>
    <property type="match status" value="1"/>
</dbReference>
<evidence type="ECO:0000256" key="1">
    <source>
        <dbReference type="ARBA" id="ARBA00004370"/>
    </source>
</evidence>
<dbReference type="AlphaFoldDB" id="A0A3B3Q686"/>
<reference evidence="5" key="1">
    <citation type="submission" date="2025-08" db="UniProtKB">
        <authorList>
            <consortium name="Ensembl"/>
        </authorList>
    </citation>
    <scope>IDENTIFICATION</scope>
</reference>
<dbReference type="Gene3D" id="2.60.40.10">
    <property type="entry name" value="Immunoglobulins"/>
    <property type="match status" value="1"/>
</dbReference>
<reference evidence="5" key="2">
    <citation type="submission" date="2025-09" db="UniProtKB">
        <authorList>
            <consortium name="Ensembl"/>
        </authorList>
    </citation>
    <scope>IDENTIFICATION</scope>
</reference>
<evidence type="ECO:0000256" key="3">
    <source>
        <dbReference type="ARBA" id="ARBA00023136"/>
    </source>
</evidence>
<feature type="domain" description="Ig-like" evidence="4">
    <location>
        <begin position="11"/>
        <end position="113"/>
    </location>
</feature>
<dbReference type="InterPro" id="IPR036179">
    <property type="entry name" value="Ig-like_dom_sf"/>
</dbReference>
<organism evidence="5 6">
    <name type="scientific">Paramormyrops kingsleyae</name>
    <dbReference type="NCBI Taxonomy" id="1676925"/>
    <lineage>
        <taxon>Eukaryota</taxon>
        <taxon>Metazoa</taxon>
        <taxon>Chordata</taxon>
        <taxon>Craniata</taxon>
        <taxon>Vertebrata</taxon>
        <taxon>Euteleostomi</taxon>
        <taxon>Actinopterygii</taxon>
        <taxon>Neopterygii</taxon>
        <taxon>Teleostei</taxon>
        <taxon>Osteoglossocephala</taxon>
        <taxon>Osteoglossomorpha</taxon>
        <taxon>Osteoglossiformes</taxon>
        <taxon>Mormyridae</taxon>
        <taxon>Paramormyrops</taxon>
    </lineage>
</organism>
<dbReference type="Proteomes" id="UP000261540">
    <property type="component" value="Unplaced"/>
</dbReference>
<dbReference type="Ensembl" id="ENSPKIT00000026082.1">
    <property type="protein sequence ID" value="ENSPKIP00000002142.1"/>
    <property type="gene ID" value="ENSPKIG00000020157.1"/>
</dbReference>
<dbReference type="GO" id="GO:0004888">
    <property type="term" value="F:transmembrane signaling receptor activity"/>
    <property type="evidence" value="ECO:0007669"/>
    <property type="project" value="TreeGrafter"/>
</dbReference>
<dbReference type="GO" id="GO:0005886">
    <property type="term" value="C:plasma membrane"/>
    <property type="evidence" value="ECO:0007669"/>
    <property type="project" value="TreeGrafter"/>
</dbReference>
<dbReference type="PANTHER" id="PTHR11860:SF87">
    <property type="entry name" value="CMRF35-LIKE MOLECULE 8"/>
    <property type="match status" value="1"/>
</dbReference>
<dbReference type="InterPro" id="IPR007110">
    <property type="entry name" value="Ig-like_dom"/>
</dbReference>
<dbReference type="SMART" id="SM00409">
    <property type="entry name" value="IG"/>
    <property type="match status" value="1"/>
</dbReference>
<keyword evidence="6" id="KW-1185">Reference proteome</keyword>
<dbReference type="Pfam" id="PF07686">
    <property type="entry name" value="V-set"/>
    <property type="match status" value="1"/>
</dbReference>
<sequence>IRDLGDFHTVPAGVSTLSTVTVQRGGSVTIPCAYDDGYKTHVKYWCKGSDWSSCAAIVRTDSPHEGKVSVRDDPDQQVFTVTMNNLTDGDSGSYWCGVEISKGSAVGKRVSLSVPEDDDEGGNNEKQSSLVQLALYVGLGLLVLLLIRKVLVPQPELTN</sequence>